<name>A0A1F5PIW9_9BACT</name>
<reference evidence="1 2" key="1">
    <citation type="journal article" date="2016" name="Nat. Commun.">
        <title>Thousands of microbial genomes shed light on interconnected biogeochemical processes in an aquifer system.</title>
        <authorList>
            <person name="Anantharaman K."/>
            <person name="Brown C.T."/>
            <person name="Hug L.A."/>
            <person name="Sharon I."/>
            <person name="Castelle C.J."/>
            <person name="Probst A.J."/>
            <person name="Thomas B.C."/>
            <person name="Singh A."/>
            <person name="Wilkins M.J."/>
            <person name="Karaoz U."/>
            <person name="Brodie E.L."/>
            <person name="Williams K.H."/>
            <person name="Hubbard S.S."/>
            <person name="Banfield J.F."/>
        </authorList>
    </citation>
    <scope>NUCLEOTIDE SEQUENCE [LARGE SCALE GENOMIC DNA]</scope>
</reference>
<dbReference type="Proteomes" id="UP000177682">
    <property type="component" value="Unassembled WGS sequence"/>
</dbReference>
<evidence type="ECO:0000313" key="2">
    <source>
        <dbReference type="Proteomes" id="UP000177682"/>
    </source>
</evidence>
<dbReference type="AlphaFoldDB" id="A0A1F5PIW9"/>
<dbReference type="EMBL" id="MFEY01000008">
    <property type="protein sequence ID" value="OGE89807.1"/>
    <property type="molecule type" value="Genomic_DNA"/>
</dbReference>
<organism evidence="1 2">
    <name type="scientific">Candidatus Doudnabacteria bacterium RIFCSPHIGHO2_12_FULL_48_16</name>
    <dbReference type="NCBI Taxonomy" id="1817838"/>
    <lineage>
        <taxon>Bacteria</taxon>
        <taxon>Candidatus Doudnaibacteriota</taxon>
    </lineage>
</organism>
<protein>
    <submittedName>
        <fullName evidence="1">Uncharacterized protein</fullName>
    </submittedName>
</protein>
<proteinExistence type="predicted"/>
<accession>A0A1F5PIW9</accession>
<gene>
    <name evidence="1" type="ORF">A3E29_00265</name>
</gene>
<comment type="caution">
    <text evidence="1">The sequence shown here is derived from an EMBL/GenBank/DDBJ whole genome shotgun (WGS) entry which is preliminary data.</text>
</comment>
<evidence type="ECO:0000313" key="1">
    <source>
        <dbReference type="EMBL" id="OGE89807.1"/>
    </source>
</evidence>
<sequence>MFMSTNAPVANTDQKQKLAELVAVIINNHSALLEQTAVVCIRNPRMLTREVHAALTNVYQNVDPEAEEDSLDPAPGRG</sequence>